<proteinExistence type="predicted"/>
<evidence type="ECO:0000313" key="2">
    <source>
        <dbReference type="Proteomes" id="UP000230972"/>
    </source>
</evidence>
<comment type="caution">
    <text evidence="1">The sequence shown here is derived from an EMBL/GenBank/DDBJ whole genome shotgun (WGS) entry which is preliminary data.</text>
</comment>
<dbReference type="AlphaFoldDB" id="A0A2M7AQP3"/>
<gene>
    <name evidence="1" type="ORF">COS80_00335</name>
</gene>
<dbReference type="Proteomes" id="UP000230972">
    <property type="component" value="Unassembled WGS sequence"/>
</dbReference>
<sequence length="85" mass="10019">MERSVSKWSEINSSIQVDDDRKKWLRSYFKAQEALAAKDFSKARKIFTRLNKIEGYNDFEDNNQNLFMLIDIAVRGKTNRSLKIS</sequence>
<name>A0A2M7AQP3_9BACT</name>
<reference evidence="2" key="1">
    <citation type="submission" date="2017-09" db="EMBL/GenBank/DDBJ databases">
        <title>Depth-based differentiation of microbial function through sediment-hosted aquifers and enrichment of novel symbionts in the deep terrestrial subsurface.</title>
        <authorList>
            <person name="Probst A.J."/>
            <person name="Ladd B."/>
            <person name="Jarett J.K."/>
            <person name="Geller-Mcgrath D.E."/>
            <person name="Sieber C.M.K."/>
            <person name="Emerson J.B."/>
            <person name="Anantharaman K."/>
            <person name="Thomas B.C."/>
            <person name="Malmstrom R."/>
            <person name="Stieglmeier M."/>
            <person name="Klingl A."/>
            <person name="Woyke T."/>
            <person name="Ryan C.M."/>
            <person name="Banfield J.F."/>
        </authorList>
    </citation>
    <scope>NUCLEOTIDE SEQUENCE [LARGE SCALE GENOMIC DNA]</scope>
</reference>
<accession>A0A2M7AQP3</accession>
<protein>
    <submittedName>
        <fullName evidence="1">Uncharacterized protein</fullName>
    </submittedName>
</protein>
<dbReference type="EMBL" id="PEWC01000009">
    <property type="protein sequence ID" value="PIU71972.1"/>
    <property type="molecule type" value="Genomic_DNA"/>
</dbReference>
<evidence type="ECO:0000313" key="1">
    <source>
        <dbReference type="EMBL" id="PIU71972.1"/>
    </source>
</evidence>
<organism evidence="1 2">
    <name type="scientific">Candidatus Woesebacteria bacterium CG06_land_8_20_14_3_00_39_27</name>
    <dbReference type="NCBI Taxonomy" id="1975057"/>
    <lineage>
        <taxon>Bacteria</taxon>
        <taxon>Candidatus Woeseibacteriota</taxon>
    </lineage>
</organism>